<dbReference type="eggNOG" id="arCOG01139">
    <property type="taxonomic scope" value="Archaea"/>
</dbReference>
<dbReference type="SUPFAM" id="SSF102712">
    <property type="entry name" value="JAB1/MPN domain"/>
    <property type="match status" value="1"/>
</dbReference>
<gene>
    <name evidence="7" type="ordered locus">Mpet_0561</name>
</gene>
<dbReference type="Gene3D" id="3.40.140.10">
    <property type="entry name" value="Cytidine Deaminase, domain 2"/>
    <property type="match status" value="1"/>
</dbReference>
<keyword evidence="5" id="KW-0482">Metalloprotease</keyword>
<reference evidence="7 8" key="1">
    <citation type="journal article" date="2010" name="Stand. Genomic Sci.">
        <title>Complete genome sequence of Methanoplanus petrolearius type strain (SEBR 4847).</title>
        <authorList>
            <person name="Brambilla E."/>
            <person name="Djao O.D."/>
            <person name="Daligault H."/>
            <person name="Lapidus A."/>
            <person name="Lucas S."/>
            <person name="Hammon N."/>
            <person name="Nolan M."/>
            <person name="Tice H."/>
            <person name="Cheng J.F."/>
            <person name="Han C."/>
            <person name="Tapia R."/>
            <person name="Goodwin L."/>
            <person name="Pitluck S."/>
            <person name="Liolios K."/>
            <person name="Ivanova N."/>
            <person name="Mavromatis K."/>
            <person name="Mikhailova N."/>
            <person name="Pati A."/>
            <person name="Chen A."/>
            <person name="Palaniappan K."/>
            <person name="Land M."/>
            <person name="Hauser L."/>
            <person name="Chang Y.J."/>
            <person name="Jeffries C.D."/>
            <person name="Rohde M."/>
            <person name="Spring S."/>
            <person name="Sikorski J."/>
            <person name="Goker M."/>
            <person name="Woyke T."/>
            <person name="Bristow J."/>
            <person name="Eisen J.A."/>
            <person name="Markowitz V."/>
            <person name="Hugenholtz P."/>
            <person name="Kyrpides N.C."/>
            <person name="Klenk H.P."/>
        </authorList>
    </citation>
    <scope>NUCLEOTIDE SEQUENCE [LARGE SCALE GENOMIC DNA]</scope>
    <source>
        <strain evidence="8">DSM 11571 / OCM 486 / SEBR 4847</strain>
    </source>
</reference>
<dbReference type="RefSeq" id="WP_013328513.1">
    <property type="nucleotide sequence ID" value="NC_014507.1"/>
</dbReference>
<dbReference type="STRING" id="679926.Mpet_0561"/>
<evidence type="ECO:0000256" key="5">
    <source>
        <dbReference type="ARBA" id="ARBA00023049"/>
    </source>
</evidence>
<dbReference type="InterPro" id="IPR028090">
    <property type="entry name" value="JAB_dom_prok"/>
</dbReference>
<dbReference type="GO" id="GO:0046872">
    <property type="term" value="F:metal ion binding"/>
    <property type="evidence" value="ECO:0007669"/>
    <property type="project" value="UniProtKB-KW"/>
</dbReference>
<protein>
    <recommendedName>
        <fullName evidence="6">JAB domain-containing protein</fullName>
    </recommendedName>
</protein>
<keyword evidence="8" id="KW-1185">Reference proteome</keyword>
<evidence type="ECO:0000313" key="8">
    <source>
        <dbReference type="Proteomes" id="UP000006565"/>
    </source>
</evidence>
<evidence type="ECO:0000256" key="1">
    <source>
        <dbReference type="ARBA" id="ARBA00022670"/>
    </source>
</evidence>
<sequence length="123" mass="13351">MPDIKIKRELLMILLELGKSSHPSEFLALLIKNGDTIDEFELAPGTITGSSSARYQPDMMPLGTGISGSAHSHPSGAIRPSDADLRFFPAVGKYHIIIGAPYTEDDWRCFFADGSPCSVEVID</sequence>
<keyword evidence="3" id="KW-0378">Hydrolase</keyword>
<dbReference type="Proteomes" id="UP000006565">
    <property type="component" value="Chromosome"/>
</dbReference>
<feature type="domain" description="JAB" evidence="6">
    <location>
        <begin position="11"/>
        <end position="109"/>
    </location>
</feature>
<dbReference type="EMBL" id="CP002117">
    <property type="protein sequence ID" value="ADN35335.1"/>
    <property type="molecule type" value="Genomic_DNA"/>
</dbReference>
<accession>E1RHM6</accession>
<dbReference type="KEGG" id="mpi:Mpet_0561"/>
<dbReference type="GeneID" id="9743009"/>
<evidence type="ECO:0000256" key="3">
    <source>
        <dbReference type="ARBA" id="ARBA00022801"/>
    </source>
</evidence>
<dbReference type="OrthoDB" id="4612at2157"/>
<keyword evidence="1" id="KW-0645">Protease</keyword>
<dbReference type="GO" id="GO:0008237">
    <property type="term" value="F:metallopeptidase activity"/>
    <property type="evidence" value="ECO:0007669"/>
    <property type="project" value="UniProtKB-KW"/>
</dbReference>
<keyword evidence="2" id="KW-0479">Metal-binding</keyword>
<evidence type="ECO:0000313" key="7">
    <source>
        <dbReference type="EMBL" id="ADN35335.1"/>
    </source>
</evidence>
<keyword evidence="4" id="KW-0862">Zinc</keyword>
<organism evidence="7 8">
    <name type="scientific">Methanolacinia petrolearia (strain DSM 11571 / OCM 486 / SEBR 4847)</name>
    <name type="common">Methanoplanus petrolearius</name>
    <dbReference type="NCBI Taxonomy" id="679926"/>
    <lineage>
        <taxon>Archaea</taxon>
        <taxon>Methanobacteriati</taxon>
        <taxon>Methanobacteriota</taxon>
        <taxon>Stenosarchaea group</taxon>
        <taxon>Methanomicrobia</taxon>
        <taxon>Methanomicrobiales</taxon>
        <taxon>Methanomicrobiaceae</taxon>
        <taxon>Methanolacinia</taxon>
    </lineage>
</organism>
<evidence type="ECO:0000259" key="6">
    <source>
        <dbReference type="Pfam" id="PF14464"/>
    </source>
</evidence>
<dbReference type="AlphaFoldDB" id="E1RHM6"/>
<dbReference type="GO" id="GO:0006508">
    <property type="term" value="P:proteolysis"/>
    <property type="evidence" value="ECO:0007669"/>
    <property type="project" value="UniProtKB-KW"/>
</dbReference>
<proteinExistence type="predicted"/>
<name>E1RHM6_METP4</name>
<dbReference type="HOGENOM" id="CLU_116578_1_0_2"/>
<evidence type="ECO:0000256" key="4">
    <source>
        <dbReference type="ARBA" id="ARBA00022833"/>
    </source>
</evidence>
<dbReference type="Pfam" id="PF14464">
    <property type="entry name" value="Prok-JAB"/>
    <property type="match status" value="1"/>
</dbReference>
<evidence type="ECO:0000256" key="2">
    <source>
        <dbReference type="ARBA" id="ARBA00022723"/>
    </source>
</evidence>